<accession>A0AB73H0L1</accession>
<dbReference type="SUPFAM" id="SSF53474">
    <property type="entry name" value="alpha/beta-Hydrolases"/>
    <property type="match status" value="1"/>
</dbReference>
<name>A0AB73H0L1_9XANT</name>
<dbReference type="PRINTS" id="PR00111">
    <property type="entry name" value="ABHYDROLASE"/>
</dbReference>
<sequence>MPTCTIAGQTLHYAQYGQGFPVLLGHSYLWDAAMWEPQIQALSQHYRVIVPELWGHGQSAALPAGTQTVGDLARQMLLLLDALELPQCAVVGLSVGGMWGAELALLAPQRVRSLVLMDTFLGAEPQATQTRYFGLLDAIEAAGQVTPELIEAIVPIFFRPGIDLNSALPAAFAQRLAALSAEQLRTSIVPLGRLIFGRADRLEAMAALDPASTFLLGGADDIPRPPEELWLMAEVIGCDYELIPDAGHIASLENPAFVTAQLLGWLKRTVASDSTRMQRRALEDNSQAQASLS</sequence>
<gene>
    <name evidence="2" type="ORF">FHR65_003442</name>
</gene>
<dbReference type="PRINTS" id="PR00412">
    <property type="entry name" value="EPOXHYDRLASE"/>
</dbReference>
<dbReference type="PANTHER" id="PTHR43798">
    <property type="entry name" value="MONOACYLGLYCEROL LIPASE"/>
    <property type="match status" value="1"/>
</dbReference>
<dbReference type="Pfam" id="PF00561">
    <property type="entry name" value="Abhydrolase_1"/>
    <property type="match status" value="1"/>
</dbReference>
<dbReference type="InterPro" id="IPR029058">
    <property type="entry name" value="AB_hydrolase_fold"/>
</dbReference>
<organism evidence="2">
    <name type="scientific">Xanthomonas arboricola</name>
    <dbReference type="NCBI Taxonomy" id="56448"/>
    <lineage>
        <taxon>Bacteria</taxon>
        <taxon>Pseudomonadati</taxon>
        <taxon>Pseudomonadota</taxon>
        <taxon>Gammaproteobacteria</taxon>
        <taxon>Lysobacterales</taxon>
        <taxon>Lysobacteraceae</taxon>
        <taxon>Xanthomonas</taxon>
    </lineage>
</organism>
<protein>
    <submittedName>
        <fullName evidence="2">Pimeloyl-ACP methyl ester carboxylesterase</fullName>
    </submittedName>
</protein>
<dbReference type="Gene3D" id="3.40.50.1820">
    <property type="entry name" value="alpha/beta hydrolase"/>
    <property type="match status" value="1"/>
</dbReference>
<feature type="domain" description="AB hydrolase-1" evidence="1">
    <location>
        <begin position="21"/>
        <end position="255"/>
    </location>
</feature>
<dbReference type="AlphaFoldDB" id="A0AB73H0L1"/>
<reference evidence="2" key="1">
    <citation type="submission" date="2020-08" db="EMBL/GenBank/DDBJ databases">
        <title>Studying the diversity of plant-associated saprophytic bacteria and their role in host health and plant-pathogen interactions.</title>
        <authorList>
            <person name="Potnis N."/>
        </authorList>
    </citation>
    <scope>NUCLEOTIDE SEQUENCE</scope>
    <source>
        <strain evidence="2">F21</strain>
    </source>
</reference>
<dbReference type="InterPro" id="IPR000639">
    <property type="entry name" value="Epox_hydrolase-like"/>
</dbReference>
<proteinExistence type="predicted"/>
<dbReference type="PANTHER" id="PTHR43798:SF29">
    <property type="entry name" value="AB HYDROLASE-1 DOMAIN-CONTAINING PROTEIN"/>
    <property type="match status" value="1"/>
</dbReference>
<comment type="caution">
    <text evidence="2">The sequence shown here is derived from an EMBL/GenBank/DDBJ whole genome shotgun (WGS) entry which is preliminary data.</text>
</comment>
<evidence type="ECO:0000259" key="1">
    <source>
        <dbReference type="Pfam" id="PF00561"/>
    </source>
</evidence>
<dbReference type="Proteomes" id="UP000528595">
    <property type="component" value="Unassembled WGS sequence"/>
</dbReference>
<dbReference type="GO" id="GO:0003824">
    <property type="term" value="F:catalytic activity"/>
    <property type="evidence" value="ECO:0007669"/>
    <property type="project" value="InterPro"/>
</dbReference>
<dbReference type="InterPro" id="IPR000073">
    <property type="entry name" value="AB_hydrolase_1"/>
</dbReference>
<evidence type="ECO:0000313" key="2">
    <source>
        <dbReference type="EMBL" id="MBB5671857.1"/>
    </source>
</evidence>
<dbReference type="InterPro" id="IPR050266">
    <property type="entry name" value="AB_hydrolase_sf"/>
</dbReference>
<dbReference type="EMBL" id="JACIIQ010000016">
    <property type="protein sequence ID" value="MBB5671857.1"/>
    <property type="molecule type" value="Genomic_DNA"/>
</dbReference>
<dbReference type="RefSeq" id="WP_237474928.1">
    <property type="nucleotide sequence ID" value="NZ_JACHNQ010000003.1"/>
</dbReference>